<dbReference type="Gene3D" id="3.40.50.1100">
    <property type="match status" value="2"/>
</dbReference>
<comment type="caution">
    <text evidence="4">The sequence shown here is derived from an EMBL/GenBank/DDBJ whole genome shotgun (WGS) entry which is preliminary data.</text>
</comment>
<dbReference type="GO" id="GO:1901605">
    <property type="term" value="P:alpha-amino acid metabolic process"/>
    <property type="evidence" value="ECO:0007669"/>
    <property type="project" value="UniProtKB-ARBA"/>
</dbReference>
<accession>A0A3L9L512</accession>
<proteinExistence type="predicted"/>
<gene>
    <name evidence="4" type="ORF">EAE32_02295</name>
</gene>
<dbReference type="RefSeq" id="WP_121864061.1">
    <property type="nucleotide sequence ID" value="NZ_RDEX01000001.1"/>
</dbReference>
<sequence length="378" mass="38694">MTSTQTAAPYLNPRAAQWRTSATTACALGLHRSMTGYAPTTLRELPGLARELGVGRVVVKDESDRLGLPAFKILGASWAVCRVVARRIDLPAAHLTVESLRAALDAAGSPELTVVTATDGNHGRAVARMASMLGLRARVYIPRGVGESAVRAIEAEGAPVLPGGPTYDDAVATAAASATGPDQLLVQDTSWPGYEEVPRWIVEGYTALFAEADEQLAALGAHGADLVACPVGVGALAHAMVEHYRGTTRGGAALLTVEPRTADCVAQSLKAGEPVTVDTSAHTVMAGLNCGTPSGIGWPALRDGVSAAVSVTEEECRRAVADLQELGQDSGPCGAASLAGVRELLATPGAREELGLDGGSTVLLISTEGLSANPLPAA</sequence>
<comment type="cofactor">
    <cofactor evidence="1">
        <name>pyridoxal 5'-phosphate</name>
        <dbReference type="ChEBI" id="CHEBI:597326"/>
    </cofactor>
</comment>
<dbReference type="NCBIfam" id="NF006058">
    <property type="entry name" value="PRK08206.1"/>
    <property type="match status" value="1"/>
</dbReference>
<dbReference type="EMBL" id="RDEX01000001">
    <property type="protein sequence ID" value="RLY94083.1"/>
    <property type="molecule type" value="Genomic_DNA"/>
</dbReference>
<dbReference type="Proteomes" id="UP000277871">
    <property type="component" value="Unassembled WGS sequence"/>
</dbReference>
<evidence type="ECO:0000256" key="2">
    <source>
        <dbReference type="ARBA" id="ARBA00022898"/>
    </source>
</evidence>
<dbReference type="Pfam" id="PF00291">
    <property type="entry name" value="PALP"/>
    <property type="match status" value="1"/>
</dbReference>
<reference evidence="4 5" key="1">
    <citation type="submission" date="2018-10" db="EMBL/GenBank/DDBJ databases">
        <title>Kocuria tytonicola, new bacteria from the preen glands of American barn owls (Tyto furcata).</title>
        <authorList>
            <person name="Braun M.S."/>
            <person name="Wang E."/>
            <person name="Zimmermann S."/>
            <person name="Boutin S."/>
            <person name="Wagner H."/>
            <person name="Wink M."/>
        </authorList>
    </citation>
    <scope>NUCLEOTIDE SEQUENCE [LARGE SCALE GENOMIC DNA]</scope>
    <source>
        <strain evidence="4 5">473</strain>
    </source>
</reference>
<evidence type="ECO:0000256" key="1">
    <source>
        <dbReference type="ARBA" id="ARBA00001933"/>
    </source>
</evidence>
<dbReference type="InterPro" id="IPR001926">
    <property type="entry name" value="TrpB-like_PALP"/>
</dbReference>
<dbReference type="AlphaFoldDB" id="A0A3L9L512"/>
<dbReference type="PANTHER" id="PTHR42937">
    <property type="match status" value="1"/>
</dbReference>
<evidence type="ECO:0000259" key="3">
    <source>
        <dbReference type="Pfam" id="PF00291"/>
    </source>
</evidence>
<keyword evidence="5" id="KW-1185">Reference proteome</keyword>
<name>A0A3L9L512_9MICC</name>
<protein>
    <submittedName>
        <fullName evidence="4">Diaminopropionate ammonia-lyase</fullName>
        <ecNumber evidence="4">4.3.1.15</ecNumber>
    </submittedName>
</protein>
<organism evidence="4 5">
    <name type="scientific">Kocuria tytonicola</name>
    <dbReference type="NCBI Taxonomy" id="2055946"/>
    <lineage>
        <taxon>Bacteria</taxon>
        <taxon>Bacillati</taxon>
        <taxon>Actinomycetota</taxon>
        <taxon>Actinomycetes</taxon>
        <taxon>Micrococcales</taxon>
        <taxon>Micrococcaceae</taxon>
        <taxon>Kocuria</taxon>
    </lineage>
</organism>
<dbReference type="SUPFAM" id="SSF53686">
    <property type="entry name" value="Tryptophan synthase beta subunit-like PLP-dependent enzymes"/>
    <property type="match status" value="1"/>
</dbReference>
<dbReference type="EC" id="4.3.1.15" evidence="4"/>
<evidence type="ECO:0000313" key="5">
    <source>
        <dbReference type="Proteomes" id="UP000277871"/>
    </source>
</evidence>
<dbReference type="PANTHER" id="PTHR42937:SF1">
    <property type="entry name" value="DIAMINOPROPIONATE AMMONIA-LYASE"/>
    <property type="match status" value="1"/>
</dbReference>
<keyword evidence="4" id="KW-0456">Lyase</keyword>
<keyword evidence="2" id="KW-0663">Pyridoxal phosphate</keyword>
<dbReference type="GO" id="GO:0008838">
    <property type="term" value="F:diaminopropionate ammonia-lyase activity"/>
    <property type="evidence" value="ECO:0007669"/>
    <property type="project" value="UniProtKB-EC"/>
</dbReference>
<feature type="domain" description="Tryptophan synthase beta chain-like PALP" evidence="3">
    <location>
        <begin position="36"/>
        <end position="366"/>
    </location>
</feature>
<evidence type="ECO:0000313" key="4">
    <source>
        <dbReference type="EMBL" id="RLY94083.1"/>
    </source>
</evidence>
<dbReference type="InterPro" id="IPR036052">
    <property type="entry name" value="TrpB-like_PALP_sf"/>
</dbReference>